<dbReference type="GO" id="GO:0016758">
    <property type="term" value="F:hexosyltransferase activity"/>
    <property type="evidence" value="ECO:0007669"/>
    <property type="project" value="UniProtKB-ARBA"/>
</dbReference>
<feature type="domain" description="Glycosyltransferase 2-like" evidence="1">
    <location>
        <begin position="6"/>
        <end position="132"/>
    </location>
</feature>
<dbReference type="OrthoDB" id="9815829at2"/>
<dbReference type="Pfam" id="PF00535">
    <property type="entry name" value="Glycos_transf_2"/>
    <property type="match status" value="1"/>
</dbReference>
<dbReference type="SUPFAM" id="SSF53448">
    <property type="entry name" value="Nucleotide-diphospho-sugar transferases"/>
    <property type="match status" value="1"/>
</dbReference>
<keyword evidence="2" id="KW-0808">Transferase</keyword>
<accession>A0A1H2X2E8</accession>
<dbReference type="AlphaFoldDB" id="A0A1H2X2E8"/>
<dbReference type="Proteomes" id="UP000199595">
    <property type="component" value="Unassembled WGS sequence"/>
</dbReference>
<dbReference type="EMBL" id="FNNJ01000002">
    <property type="protein sequence ID" value="SDW86916.1"/>
    <property type="molecule type" value="Genomic_DNA"/>
</dbReference>
<reference evidence="2 3" key="1">
    <citation type="submission" date="2016-10" db="EMBL/GenBank/DDBJ databases">
        <authorList>
            <person name="de Groot N.N."/>
        </authorList>
    </citation>
    <scope>NUCLEOTIDE SEQUENCE [LARGE SCALE GENOMIC DNA]</scope>
    <source>
        <strain evidence="2 3">DSM 24956</strain>
    </source>
</reference>
<dbReference type="STRING" id="762486.SAMN05444411_102348"/>
<dbReference type="CDD" id="cd00761">
    <property type="entry name" value="Glyco_tranf_GTA_type"/>
    <property type="match status" value="1"/>
</dbReference>
<dbReference type="PANTHER" id="PTHR22916:SF3">
    <property type="entry name" value="UDP-GLCNAC:BETAGAL BETA-1,3-N-ACETYLGLUCOSAMINYLTRANSFERASE-LIKE PROTEIN 1"/>
    <property type="match status" value="1"/>
</dbReference>
<dbReference type="InterPro" id="IPR001173">
    <property type="entry name" value="Glyco_trans_2-like"/>
</dbReference>
<gene>
    <name evidence="2" type="ORF">SAMN05444411_102348</name>
</gene>
<dbReference type="PANTHER" id="PTHR22916">
    <property type="entry name" value="GLYCOSYLTRANSFERASE"/>
    <property type="match status" value="1"/>
</dbReference>
<keyword evidence="3" id="KW-1185">Reference proteome</keyword>
<name>A0A1H2X2E8_9FLAO</name>
<evidence type="ECO:0000259" key="1">
    <source>
        <dbReference type="Pfam" id="PF00535"/>
    </source>
</evidence>
<proteinExistence type="predicted"/>
<sequence>MNPLVSIITPNFNAEKYISQTIESVLNQTYTNWELIIVDDCSTDNSVKIIHQFLGSEAKIKLIKLELNSGAAVARNKGIEIANGDYISFLDSDDIWLPHKLEMQLDFMMVNKYVLTFSSYISKEEGQEKEVIVEAKKRVGYKDLLRNNYIGCLTAMYSVNKLGKVFFPLIKKRQDWALWLKITKKGYKAYSIKKPLAIYNNRSNSISSNKLDLLKYNWKVYKEIEKFNSITALFYMVQLIFIKILKQ</sequence>
<evidence type="ECO:0000313" key="2">
    <source>
        <dbReference type="EMBL" id="SDW86916.1"/>
    </source>
</evidence>
<organism evidence="2 3">
    <name type="scientific">Lutibacter oricola</name>
    <dbReference type="NCBI Taxonomy" id="762486"/>
    <lineage>
        <taxon>Bacteria</taxon>
        <taxon>Pseudomonadati</taxon>
        <taxon>Bacteroidota</taxon>
        <taxon>Flavobacteriia</taxon>
        <taxon>Flavobacteriales</taxon>
        <taxon>Flavobacteriaceae</taxon>
        <taxon>Lutibacter</taxon>
    </lineage>
</organism>
<dbReference type="InterPro" id="IPR029044">
    <property type="entry name" value="Nucleotide-diphossugar_trans"/>
</dbReference>
<dbReference type="FunFam" id="3.90.550.10:FF:000130">
    <property type="entry name" value="Family 2 glycosyl transferase"/>
    <property type="match status" value="1"/>
</dbReference>
<dbReference type="RefSeq" id="WP_090121324.1">
    <property type="nucleotide sequence ID" value="NZ_FNNJ01000002.1"/>
</dbReference>
<protein>
    <submittedName>
        <fullName evidence="2">Glycosyltransferase involved in cell wall bisynthesis</fullName>
    </submittedName>
</protein>
<dbReference type="Gene3D" id="3.90.550.10">
    <property type="entry name" value="Spore Coat Polysaccharide Biosynthesis Protein SpsA, Chain A"/>
    <property type="match status" value="1"/>
</dbReference>
<evidence type="ECO:0000313" key="3">
    <source>
        <dbReference type="Proteomes" id="UP000199595"/>
    </source>
</evidence>